<gene>
    <name evidence="1" type="ORF">FSB_LOCUS43184</name>
</gene>
<accession>A0A2N9HSN6</accession>
<dbReference type="EMBL" id="OIVN01004074">
    <property type="protein sequence ID" value="SPD15302.1"/>
    <property type="molecule type" value="Genomic_DNA"/>
</dbReference>
<protein>
    <submittedName>
        <fullName evidence="1">Uncharacterized protein</fullName>
    </submittedName>
</protein>
<proteinExistence type="predicted"/>
<organism evidence="1">
    <name type="scientific">Fagus sylvatica</name>
    <name type="common">Beechnut</name>
    <dbReference type="NCBI Taxonomy" id="28930"/>
    <lineage>
        <taxon>Eukaryota</taxon>
        <taxon>Viridiplantae</taxon>
        <taxon>Streptophyta</taxon>
        <taxon>Embryophyta</taxon>
        <taxon>Tracheophyta</taxon>
        <taxon>Spermatophyta</taxon>
        <taxon>Magnoliopsida</taxon>
        <taxon>eudicotyledons</taxon>
        <taxon>Gunneridae</taxon>
        <taxon>Pentapetalae</taxon>
        <taxon>rosids</taxon>
        <taxon>fabids</taxon>
        <taxon>Fagales</taxon>
        <taxon>Fagaceae</taxon>
        <taxon>Fagus</taxon>
    </lineage>
</organism>
<name>A0A2N9HSN6_FAGSY</name>
<dbReference type="AlphaFoldDB" id="A0A2N9HSN6"/>
<reference evidence="1" key="1">
    <citation type="submission" date="2018-02" db="EMBL/GenBank/DDBJ databases">
        <authorList>
            <person name="Cohen D.B."/>
            <person name="Kent A.D."/>
        </authorList>
    </citation>
    <scope>NUCLEOTIDE SEQUENCE</scope>
</reference>
<sequence length="103" mass="11725">MLTFVFKCSQFASFLLKIDASVEHVPCSFVLPSFDTLILRKKSMISFLFTSKIPTPGEAHESVVLEEEACVTFMTLISNLESWRLVTFVEWLSCLAWNLNLEA</sequence>
<evidence type="ECO:0000313" key="1">
    <source>
        <dbReference type="EMBL" id="SPD15302.1"/>
    </source>
</evidence>